<dbReference type="RefSeq" id="WP_016485779.1">
    <property type="nucleotide sequence ID" value="NZ_AP015029.1"/>
</dbReference>
<evidence type="ECO:0000313" key="2">
    <source>
        <dbReference type="EMBL" id="QOC99778.1"/>
    </source>
</evidence>
<dbReference type="EMBL" id="CP061723">
    <property type="protein sequence ID" value="QOC99778.1"/>
    <property type="molecule type" value="Genomic_DNA"/>
</dbReference>
<dbReference type="AlphaFoldDB" id="A0A1L7NAD5"/>
<dbReference type="PANTHER" id="PTHR39166:SF1">
    <property type="entry name" value="BLL1166 PROTEIN"/>
    <property type="match status" value="1"/>
</dbReference>
<dbReference type="Proteomes" id="UP000218731">
    <property type="component" value="Chromosome 1"/>
</dbReference>
<organism evidence="1 3">
    <name type="scientific">Pseudomonas putida</name>
    <name type="common">Arthrobacter siderocapsulatus</name>
    <dbReference type="NCBI Taxonomy" id="303"/>
    <lineage>
        <taxon>Bacteria</taxon>
        <taxon>Pseudomonadati</taxon>
        <taxon>Pseudomonadota</taxon>
        <taxon>Gammaproteobacteria</taxon>
        <taxon>Pseudomonadales</taxon>
        <taxon>Pseudomonadaceae</taxon>
        <taxon>Pseudomonas</taxon>
    </lineage>
</organism>
<evidence type="ECO:0000313" key="3">
    <source>
        <dbReference type="Proteomes" id="UP000218731"/>
    </source>
</evidence>
<name>A0A1L7NAD5_PSEPU</name>
<reference evidence="1 3" key="1">
    <citation type="submission" date="2015-11" db="EMBL/GenBank/DDBJ databases">
        <title>Complete genome sequencing of a biphenyl-degrading bacterium, Pseudomonas putida KF715 (=NBRC110667).</title>
        <authorList>
            <person name="Suenaga H."/>
            <person name="Fujihara N."/>
            <person name="Watanabe T."/>
            <person name="Hirose J."/>
            <person name="Kimura N."/>
            <person name="Yamazoe A."/>
            <person name="Hosoyama A."/>
            <person name="Shimodaira J."/>
            <person name="Furukawa K."/>
        </authorList>
    </citation>
    <scope>NUCLEOTIDE SEQUENCE [LARGE SCALE GENOMIC DNA]</scope>
    <source>
        <strain evidence="1 3">KF715</strain>
    </source>
</reference>
<gene>
    <name evidence="2" type="ORF">ID616_08830</name>
    <name evidence="1" type="ORF">KF715C_ch18550</name>
</gene>
<dbReference type="EMBL" id="AP015029">
    <property type="protein sequence ID" value="BAW22428.1"/>
    <property type="molecule type" value="Genomic_DNA"/>
</dbReference>
<protein>
    <submittedName>
        <fullName evidence="2">Nucleotidyltransferase family protein</fullName>
    </submittedName>
</protein>
<accession>A0A1L7NAD5</accession>
<evidence type="ECO:0000313" key="1">
    <source>
        <dbReference type="EMBL" id="BAW22428.1"/>
    </source>
</evidence>
<proteinExistence type="predicted"/>
<dbReference type="InterPro" id="IPR009267">
    <property type="entry name" value="NTP_transf_6"/>
</dbReference>
<dbReference type="Pfam" id="PF06042">
    <property type="entry name" value="NTP_transf_6"/>
    <property type="match status" value="1"/>
</dbReference>
<dbReference type="Proteomes" id="UP000516786">
    <property type="component" value="Chromosome"/>
</dbReference>
<sequence>MHSLTDEQLLAIIRENPVNRALLAVLATLDIPHCMLVAGALFQTFWNHRAGLPAGWGIKDYDIAYFDADVSWEAEDRVITRVQQACAHLGVNVEVRNQARVHLWYQGKFGGAYSPLLKVTDGIDRYLIRSTCLGVDVCTGTLYSTHGLDDLQHDLLNMNELNPRPGLFREKAASYRERWPWLVLVE</sequence>
<dbReference type="PANTHER" id="PTHR39166">
    <property type="entry name" value="BLL1166 PROTEIN"/>
    <property type="match status" value="1"/>
</dbReference>
<reference evidence="2 4" key="2">
    <citation type="submission" date="2020-09" db="EMBL/GenBank/DDBJ databases">
        <title>Co-existence of a novel multidrug-resistance efflux pump with carbapenem resistance gene blaVIM-2 in one megaplasmid in Pseudomonas putida.</title>
        <authorList>
            <person name="Peng K."/>
            <person name="Li R."/>
        </authorList>
    </citation>
    <scope>NUCLEOTIDE SEQUENCE [LARGE SCALE GENOMIC DNA]</scope>
    <source>
        <strain evidence="2 4">ZXPA-20</strain>
    </source>
</reference>
<evidence type="ECO:0000313" key="4">
    <source>
        <dbReference type="Proteomes" id="UP000516786"/>
    </source>
</evidence>